<dbReference type="WBParaSite" id="GPLIN_001562100">
    <property type="protein sequence ID" value="GPLIN_001562100"/>
    <property type="gene ID" value="GPLIN_001562100"/>
</dbReference>
<sequence>MTPKESAALKDYIDIDTELAAGNIQPSTSPGGAPVMFVHKGPKSKSSDDPEEEEDEEEQRNRLRLVVDYRRLNNNTIKDRYALPRQEDLVEKLKHAKIFTKLDLHSGYNNVRIKKGDELKTAFRTKYGHFEYTVMPFGLTNAPVVCQRFMNNIFCDLLDICVVVYLDNILIFSHSASEHEEHVKEVLKRLRDNNLFCNRITSYNVCYTKLLRLGSNPL</sequence>
<accession>A0A183CRW3</accession>
<proteinExistence type="predicted"/>
<dbReference type="PROSITE" id="PS50878">
    <property type="entry name" value="RT_POL"/>
    <property type="match status" value="1"/>
</dbReference>
<dbReference type="InterPro" id="IPR000477">
    <property type="entry name" value="RT_dom"/>
</dbReference>
<evidence type="ECO:0000259" key="2">
    <source>
        <dbReference type="PROSITE" id="PS50878"/>
    </source>
</evidence>
<dbReference type="CDD" id="cd01647">
    <property type="entry name" value="RT_LTR"/>
    <property type="match status" value="1"/>
</dbReference>
<reference evidence="3" key="1">
    <citation type="submission" date="2013-12" db="EMBL/GenBank/DDBJ databases">
        <authorList>
            <person name="Aslett M."/>
        </authorList>
    </citation>
    <scope>NUCLEOTIDE SEQUENCE [LARGE SCALE GENOMIC DNA]</scope>
    <source>
        <strain evidence="3">Lindley</strain>
    </source>
</reference>
<organism evidence="3 4">
    <name type="scientific">Globodera pallida</name>
    <name type="common">Potato cyst nematode worm</name>
    <name type="synonym">Heterodera pallida</name>
    <dbReference type="NCBI Taxonomy" id="36090"/>
    <lineage>
        <taxon>Eukaryota</taxon>
        <taxon>Metazoa</taxon>
        <taxon>Ecdysozoa</taxon>
        <taxon>Nematoda</taxon>
        <taxon>Chromadorea</taxon>
        <taxon>Rhabditida</taxon>
        <taxon>Tylenchina</taxon>
        <taxon>Tylenchomorpha</taxon>
        <taxon>Tylenchoidea</taxon>
        <taxon>Heteroderidae</taxon>
        <taxon>Heteroderinae</taxon>
        <taxon>Globodera</taxon>
    </lineage>
</organism>
<reference evidence="4" key="3">
    <citation type="submission" date="2016-06" db="UniProtKB">
        <authorList>
            <consortium name="WormBaseParasite"/>
        </authorList>
    </citation>
    <scope>IDENTIFICATION</scope>
</reference>
<name>A0A183CRW3_GLOPA</name>
<dbReference type="Gene3D" id="3.10.10.10">
    <property type="entry name" value="HIV Type 1 Reverse Transcriptase, subunit A, domain 1"/>
    <property type="match status" value="1"/>
</dbReference>
<dbReference type="InterPro" id="IPR043502">
    <property type="entry name" value="DNA/RNA_pol_sf"/>
</dbReference>
<protein>
    <submittedName>
        <fullName evidence="4">Reverse transcriptase domain-containing protein</fullName>
    </submittedName>
</protein>
<dbReference type="Pfam" id="PF00078">
    <property type="entry name" value="RVT_1"/>
    <property type="match status" value="1"/>
</dbReference>
<evidence type="ECO:0000313" key="3">
    <source>
        <dbReference type="Proteomes" id="UP000050741"/>
    </source>
</evidence>
<dbReference type="AlphaFoldDB" id="A0A183CRW3"/>
<reference evidence="3" key="2">
    <citation type="submission" date="2014-05" db="EMBL/GenBank/DDBJ databases">
        <title>The genome and life-stage specific transcriptomes of Globodera pallida elucidate key aspects of plant parasitism by a cyst nematode.</title>
        <authorList>
            <person name="Cotton J.A."/>
            <person name="Lilley C.J."/>
            <person name="Jones L.M."/>
            <person name="Kikuchi T."/>
            <person name="Reid A.J."/>
            <person name="Thorpe P."/>
            <person name="Tsai I.J."/>
            <person name="Beasley H."/>
            <person name="Blok V."/>
            <person name="Cock P.J.A."/>
            <person name="Van den Akker S.E."/>
            <person name="Holroyd N."/>
            <person name="Hunt M."/>
            <person name="Mantelin S."/>
            <person name="Naghra H."/>
            <person name="Pain A."/>
            <person name="Palomares-Rius J.E."/>
            <person name="Zarowiecki M."/>
            <person name="Berriman M."/>
            <person name="Jones J.T."/>
            <person name="Urwin P.E."/>
        </authorList>
    </citation>
    <scope>NUCLEOTIDE SEQUENCE [LARGE SCALE GENOMIC DNA]</scope>
    <source>
        <strain evidence="3">Lindley</strain>
    </source>
</reference>
<evidence type="ECO:0000256" key="1">
    <source>
        <dbReference type="SAM" id="MobiDB-lite"/>
    </source>
</evidence>
<feature type="region of interest" description="Disordered" evidence="1">
    <location>
        <begin position="22"/>
        <end position="60"/>
    </location>
</feature>
<dbReference type="InterPro" id="IPR043128">
    <property type="entry name" value="Rev_trsase/Diguanyl_cyclase"/>
</dbReference>
<feature type="domain" description="Reverse transcriptase" evidence="2">
    <location>
        <begin position="22"/>
        <end position="217"/>
    </location>
</feature>
<keyword evidence="3" id="KW-1185">Reference proteome</keyword>
<evidence type="ECO:0000313" key="4">
    <source>
        <dbReference type="WBParaSite" id="GPLIN_001562100"/>
    </source>
</evidence>
<dbReference type="Gene3D" id="3.30.70.270">
    <property type="match status" value="1"/>
</dbReference>
<dbReference type="PANTHER" id="PTHR24559:SF444">
    <property type="entry name" value="REVERSE TRANSCRIPTASE DOMAIN-CONTAINING PROTEIN"/>
    <property type="match status" value="1"/>
</dbReference>
<dbReference type="SUPFAM" id="SSF56672">
    <property type="entry name" value="DNA/RNA polymerases"/>
    <property type="match status" value="1"/>
</dbReference>
<dbReference type="InterPro" id="IPR053134">
    <property type="entry name" value="RNA-dir_DNA_polymerase"/>
</dbReference>
<dbReference type="Proteomes" id="UP000050741">
    <property type="component" value="Unassembled WGS sequence"/>
</dbReference>
<dbReference type="PANTHER" id="PTHR24559">
    <property type="entry name" value="TRANSPOSON TY3-I GAG-POL POLYPROTEIN"/>
    <property type="match status" value="1"/>
</dbReference>
<feature type="compositionally biased region" description="Acidic residues" evidence="1">
    <location>
        <begin position="49"/>
        <end position="58"/>
    </location>
</feature>